<feature type="domain" description="Cytochrome c" evidence="5">
    <location>
        <begin position="101"/>
        <end position="198"/>
    </location>
</feature>
<dbReference type="PANTHER" id="PTHR33751">
    <property type="entry name" value="CBB3-TYPE CYTOCHROME C OXIDASE SUBUNIT FIXP"/>
    <property type="match status" value="1"/>
</dbReference>
<dbReference type="Pfam" id="PF00034">
    <property type="entry name" value="Cytochrom_C"/>
    <property type="match status" value="2"/>
</dbReference>
<dbReference type="InterPro" id="IPR050597">
    <property type="entry name" value="Cytochrome_c_Oxidase_Subunit"/>
</dbReference>
<name>A0ABS2K2A1_9GAMM</name>
<proteinExistence type="predicted"/>
<evidence type="ECO:0000256" key="4">
    <source>
        <dbReference type="PROSITE-ProRule" id="PRU00433"/>
    </source>
</evidence>
<dbReference type="InterPro" id="IPR009056">
    <property type="entry name" value="Cyt_c-like_dom"/>
</dbReference>
<keyword evidence="7" id="KW-1185">Reference proteome</keyword>
<evidence type="ECO:0000256" key="2">
    <source>
        <dbReference type="ARBA" id="ARBA00022723"/>
    </source>
</evidence>
<dbReference type="Gene3D" id="1.10.760.10">
    <property type="entry name" value="Cytochrome c-like domain"/>
    <property type="match status" value="2"/>
</dbReference>
<evidence type="ECO:0000256" key="1">
    <source>
        <dbReference type="ARBA" id="ARBA00022617"/>
    </source>
</evidence>
<keyword evidence="1 4" id="KW-0349">Heme</keyword>
<evidence type="ECO:0000259" key="5">
    <source>
        <dbReference type="PROSITE" id="PS51007"/>
    </source>
</evidence>
<sequence>MATGSLHAQVQSTVTAPDSIATRVQACTACHGEKGQGSGNNYFPRLAGKPAGYLFNQLVAFRDGRRKYPPMNYLLAYLPDTYLQEMADYFATQQVPFPVLPKPNVGPQVLALGKQLGLQGDAARHIPSCVACHGPSLTGVSPDIPGLLGLDSKYISAQLGASRYGTRVAATSTCMKKVVVLLSEADIAAVSAWLSSLPAPENSAPAPAGSVKLALTCESAETR</sequence>
<accession>A0ABS2K2A1</accession>
<evidence type="ECO:0000313" key="6">
    <source>
        <dbReference type="EMBL" id="MBM7124872.1"/>
    </source>
</evidence>
<dbReference type="InterPro" id="IPR036909">
    <property type="entry name" value="Cyt_c-like_dom_sf"/>
</dbReference>
<dbReference type="PIRSF" id="PIRSF000005">
    <property type="entry name" value="Cytochrome_c4"/>
    <property type="match status" value="1"/>
</dbReference>
<evidence type="ECO:0000313" key="7">
    <source>
        <dbReference type="Proteomes" id="UP001430149"/>
    </source>
</evidence>
<dbReference type="Proteomes" id="UP001430149">
    <property type="component" value="Unassembled WGS sequence"/>
</dbReference>
<dbReference type="PANTHER" id="PTHR33751:SF11">
    <property type="entry name" value="BLL4483 PROTEIN"/>
    <property type="match status" value="1"/>
</dbReference>
<feature type="domain" description="Cytochrome c" evidence="5">
    <location>
        <begin position="12"/>
        <end position="94"/>
    </location>
</feature>
<dbReference type="InterPro" id="IPR024167">
    <property type="entry name" value="Cytochrome_c4-like"/>
</dbReference>
<keyword evidence="2 4" id="KW-0479">Metal-binding</keyword>
<dbReference type="EMBL" id="JADIKE010000029">
    <property type="protein sequence ID" value="MBM7124872.1"/>
    <property type="molecule type" value="Genomic_DNA"/>
</dbReference>
<comment type="caution">
    <text evidence="6">The sequence shown here is derived from an EMBL/GenBank/DDBJ whole genome shotgun (WGS) entry which is preliminary data.</text>
</comment>
<dbReference type="PROSITE" id="PS51007">
    <property type="entry name" value="CYTC"/>
    <property type="match status" value="2"/>
</dbReference>
<dbReference type="SUPFAM" id="SSF46626">
    <property type="entry name" value="Cytochrome c"/>
    <property type="match status" value="2"/>
</dbReference>
<protein>
    <submittedName>
        <fullName evidence="6">C-type cytochrome</fullName>
    </submittedName>
</protein>
<reference evidence="6" key="1">
    <citation type="submission" date="2020-10" db="EMBL/GenBank/DDBJ databases">
        <title>Phylogeny of dyella-like bacteria.</title>
        <authorList>
            <person name="Fu J."/>
        </authorList>
    </citation>
    <scope>NUCLEOTIDE SEQUENCE</scope>
    <source>
        <strain evidence="6">DHOC52</strain>
    </source>
</reference>
<evidence type="ECO:0000256" key="3">
    <source>
        <dbReference type="ARBA" id="ARBA00023004"/>
    </source>
</evidence>
<gene>
    <name evidence="6" type="ORF">ISP19_05715</name>
</gene>
<keyword evidence="3 4" id="KW-0408">Iron</keyword>
<organism evidence="6 7">
    <name type="scientific">Dyella flava</name>
    <dbReference type="NCBI Taxonomy" id="1920170"/>
    <lineage>
        <taxon>Bacteria</taxon>
        <taxon>Pseudomonadati</taxon>
        <taxon>Pseudomonadota</taxon>
        <taxon>Gammaproteobacteria</taxon>
        <taxon>Lysobacterales</taxon>
        <taxon>Rhodanobacteraceae</taxon>
        <taxon>Dyella</taxon>
    </lineage>
</organism>